<dbReference type="PANTHER" id="PTHR32083">
    <property type="entry name" value="CILIA AND FLAGELLA-ASSOCIATED PROTEIN 58-RELATED"/>
    <property type="match status" value="1"/>
</dbReference>
<keyword evidence="5" id="KW-1185">Reference proteome</keyword>
<dbReference type="SUPFAM" id="SSF57997">
    <property type="entry name" value="Tropomyosin"/>
    <property type="match status" value="1"/>
</dbReference>
<evidence type="ECO:0000256" key="2">
    <source>
        <dbReference type="SAM" id="Coils"/>
    </source>
</evidence>
<dbReference type="OrthoDB" id="20035at2759"/>
<feature type="coiled-coil region" evidence="2">
    <location>
        <begin position="688"/>
        <end position="722"/>
    </location>
</feature>
<evidence type="ECO:0000313" key="4">
    <source>
        <dbReference type="EMBL" id="ALC45610.1"/>
    </source>
</evidence>
<keyword evidence="1 2" id="KW-0175">Coiled coil</keyword>
<dbReference type="SMR" id="A0A0M4ENS4"/>
<dbReference type="EMBL" id="CP012526">
    <property type="protein sequence ID" value="ALC45610.1"/>
    <property type="molecule type" value="Genomic_DNA"/>
</dbReference>
<sequence length="848" mass="100890">SNTSNFNMSITSRRSRKTDKNLSLILQNVEEKEVAQLDLIQDLNQEFFFRSYELIQALMDVDSAIAAKMKRFVDIIGRMHQLYAAEVAEGTDRREQIAEANRKLRLALESTAMSNSMMDELKESVEEAWRTADSVQHRETVRQHSLRQESSAYDHSKNNIEVEHEAHPKELRIRSLVYRERDRLAGEIKDYQKRLEINRYYSAGLEQINENHRTTITKQHNRLKAMEADLYTVMNKNRVNIEHLEEKLLSMRRELEALNQTNAELRVFQRKYEECGHLTEELKHRTDRLTQENYMLQKQNHRLEEEKFQSKVIASGLEHDIKTVQREKESLELIKQVHLHEIKKKADVNALLSRRFMQISKKNQDLIEQESTMSHLVVVVEKKLLYANSKVEEVKRQRDDVTREREKLKVEIVTLMDAQSNLKHDIFNQRNQIQDIQVLLDRANKTLDEKDNKIHHLQKEKAELVSETNDLSKNIEVLEETLQNKNERITTLLERLRLKHEEYISVKKQMELIFSEKAALEKNYTTCCRDRQTVQSLNSKLSFQVNQLTTQLAINEKDMIGLRNQIDQLNSAVKHKLNDIHSRDQQLQRMRVEVHEMKMRSEQLISTIDQDEKRFKQVSCSLEDLKKEKNLVGLQMVRRNDELKLKNEKLSMMQLALDRGTMQYNQRIEDIRLLKLEISNLRSSNSCLERALTQTSNMRQEVVRLERQLNRERLRVTAFTEEMKHPCHIHRWRVTYAKDPKKFELLRKIQLLLKRNIRLGIERSRVQAQLQESERRYEKLKRQLQYVPDRSIVDRLWKQRHITHQQSRKIKAMQAELSINEIDLQARECLIDVFQQTLKDQLMPNKPN</sequence>
<evidence type="ECO:0000259" key="3">
    <source>
        <dbReference type="Pfam" id="PF21771"/>
    </source>
</evidence>
<dbReference type="OMA" id="GTMQYNQ"/>
<proteinExistence type="predicted"/>
<feature type="non-terminal residue" evidence="4">
    <location>
        <position position="1"/>
    </location>
</feature>
<organism evidence="4 5">
    <name type="scientific">Drosophila busckii</name>
    <name type="common">Fruit fly</name>
    <dbReference type="NCBI Taxonomy" id="30019"/>
    <lineage>
        <taxon>Eukaryota</taxon>
        <taxon>Metazoa</taxon>
        <taxon>Ecdysozoa</taxon>
        <taxon>Arthropoda</taxon>
        <taxon>Hexapoda</taxon>
        <taxon>Insecta</taxon>
        <taxon>Pterygota</taxon>
        <taxon>Neoptera</taxon>
        <taxon>Endopterygota</taxon>
        <taxon>Diptera</taxon>
        <taxon>Brachycera</taxon>
        <taxon>Muscomorpha</taxon>
        <taxon>Ephydroidea</taxon>
        <taxon>Drosophilidae</taxon>
        <taxon>Drosophila</taxon>
    </lineage>
</organism>
<feature type="coiled-coil region" evidence="2">
    <location>
        <begin position="234"/>
        <end position="334"/>
    </location>
</feature>
<evidence type="ECO:0000256" key="1">
    <source>
        <dbReference type="ARBA" id="ARBA00023054"/>
    </source>
</evidence>
<feature type="non-terminal residue" evidence="4">
    <location>
        <position position="848"/>
    </location>
</feature>
<protein>
    <submittedName>
        <fullName evidence="4">CG6059</fullName>
    </submittedName>
</protein>
<dbReference type="Pfam" id="PF21771">
    <property type="entry name" value="CFAP58_CC"/>
    <property type="match status" value="1"/>
</dbReference>
<dbReference type="PANTHER" id="PTHR32083:SF0">
    <property type="entry name" value="CILIA AND FLAGELLA-ASSOCIATED PROTEIN 58"/>
    <property type="match status" value="1"/>
</dbReference>
<feature type="coiled-coil region" evidence="2">
    <location>
        <begin position="391"/>
        <end position="499"/>
    </location>
</feature>
<evidence type="ECO:0000313" key="5">
    <source>
        <dbReference type="Proteomes" id="UP000494163"/>
    </source>
</evidence>
<dbReference type="STRING" id="30019.A0A0M4ENS4"/>
<gene>
    <name evidence="4" type="ORF">Dbus_chr3Rg360</name>
</gene>
<name>A0A0M4ENS4_DROBS</name>
<feature type="domain" description="Cilia- and flagella-associated protein 58 central coiled coil" evidence="3">
    <location>
        <begin position="392"/>
        <end position="689"/>
    </location>
</feature>
<dbReference type="GO" id="GO:0005856">
    <property type="term" value="C:cytoskeleton"/>
    <property type="evidence" value="ECO:0007669"/>
    <property type="project" value="TreeGrafter"/>
</dbReference>
<dbReference type="Proteomes" id="UP000494163">
    <property type="component" value="Chromosome 3R"/>
</dbReference>
<accession>A0A0M4ENS4</accession>
<reference evidence="4 5" key="1">
    <citation type="submission" date="2015-08" db="EMBL/GenBank/DDBJ databases">
        <title>Ancestral chromatin configuration constrains chromatin evolution on differentiating sex chromosomes in Drosophila.</title>
        <authorList>
            <person name="Zhou Q."/>
            <person name="Bachtrog D."/>
        </authorList>
    </citation>
    <scope>NUCLEOTIDE SEQUENCE [LARGE SCALE GENOMIC DNA]</scope>
    <source>
        <tissue evidence="4">Whole larvae</tissue>
    </source>
</reference>
<dbReference type="AlphaFoldDB" id="A0A0M4ENS4"/>
<dbReference type="InterPro" id="IPR049270">
    <property type="entry name" value="CFAP58_CC"/>
</dbReference>